<dbReference type="Proteomes" id="UP000190162">
    <property type="component" value="Unassembled WGS sequence"/>
</dbReference>
<dbReference type="InterPro" id="IPR038610">
    <property type="entry name" value="FliK-like_C_sf"/>
</dbReference>
<dbReference type="Gene3D" id="3.30.750.140">
    <property type="match status" value="1"/>
</dbReference>
<keyword evidence="3" id="KW-1185">Reference proteome</keyword>
<dbReference type="OrthoDB" id="5917127at2"/>
<gene>
    <name evidence="2" type="ORF">SAMN02745132_00939</name>
</gene>
<dbReference type="EMBL" id="FUXU01000007">
    <property type="protein sequence ID" value="SKA48623.1"/>
    <property type="molecule type" value="Genomic_DNA"/>
</dbReference>
<dbReference type="RefSeq" id="WP_078751404.1">
    <property type="nucleotide sequence ID" value="NZ_FUXU01000007.1"/>
</dbReference>
<proteinExistence type="predicted"/>
<dbReference type="Pfam" id="PF02120">
    <property type="entry name" value="Flg_hook"/>
    <property type="match status" value="1"/>
</dbReference>
<evidence type="ECO:0000313" key="2">
    <source>
        <dbReference type="EMBL" id="SKA48623.1"/>
    </source>
</evidence>
<sequence>MKIDNTGNINVLTLSLIQNSALKEMVKLGPADASNSSLAGKQFSQLSQLLQIINVFPSLFRIAHQQGQTSPLLALLNKLVVPSDPQLTAKWLAERQPDKALLDGLKTINQLSNTDENASLKAAIQLLAEQRFQESPSKPGDYNWIFCFGQSEQFKVDVSVKNKTPKKRKKSRWSISVNLTMSNNRQLVATAELEDQALDLSFTTDSESLKEQLEKTLPVLERQLVKHSINITSCDIATTASSPELTINKGLDIQV</sequence>
<reference evidence="3" key="1">
    <citation type="submission" date="2017-02" db="EMBL/GenBank/DDBJ databases">
        <authorList>
            <person name="Varghese N."/>
            <person name="Submissions S."/>
        </authorList>
    </citation>
    <scope>NUCLEOTIDE SEQUENCE [LARGE SCALE GENOMIC DNA]</scope>
    <source>
        <strain evidence="3">DSM 22720</strain>
    </source>
</reference>
<dbReference type="AlphaFoldDB" id="A0A1T4U7I1"/>
<protein>
    <submittedName>
        <fullName evidence="2">Hook-length control protein FliK</fullName>
    </submittedName>
</protein>
<organism evidence="2 3">
    <name type="scientific">Enterovibrio nigricans DSM 22720</name>
    <dbReference type="NCBI Taxonomy" id="1121868"/>
    <lineage>
        <taxon>Bacteria</taxon>
        <taxon>Pseudomonadati</taxon>
        <taxon>Pseudomonadota</taxon>
        <taxon>Gammaproteobacteria</taxon>
        <taxon>Vibrionales</taxon>
        <taxon>Vibrionaceae</taxon>
        <taxon>Enterovibrio</taxon>
    </lineage>
</organism>
<name>A0A1T4U7I1_9GAMM</name>
<evidence type="ECO:0000259" key="1">
    <source>
        <dbReference type="Pfam" id="PF02120"/>
    </source>
</evidence>
<dbReference type="InterPro" id="IPR021136">
    <property type="entry name" value="Flagellar_hook_control-like_C"/>
</dbReference>
<evidence type="ECO:0000313" key="3">
    <source>
        <dbReference type="Proteomes" id="UP000190162"/>
    </source>
</evidence>
<feature type="domain" description="Flagellar hook-length control protein-like C-terminal" evidence="1">
    <location>
        <begin position="167"/>
        <end position="240"/>
    </location>
</feature>
<accession>A0A1T4U7I1</accession>